<dbReference type="Proteomes" id="UP000095286">
    <property type="component" value="Unplaced"/>
</dbReference>
<reference evidence="2" key="1">
    <citation type="submission" date="2016-11" db="UniProtKB">
        <authorList>
            <consortium name="WormBaseParasite"/>
        </authorList>
    </citation>
    <scope>IDENTIFICATION</scope>
    <source>
        <strain evidence="2">KR3021</strain>
    </source>
</reference>
<evidence type="ECO:0000313" key="1">
    <source>
        <dbReference type="Proteomes" id="UP000095286"/>
    </source>
</evidence>
<dbReference type="WBParaSite" id="RSKR_0000799500.1">
    <property type="protein sequence ID" value="RSKR_0000799500.1"/>
    <property type="gene ID" value="RSKR_0000799500"/>
</dbReference>
<accession>A0AC35U5X8</accession>
<evidence type="ECO:0000313" key="2">
    <source>
        <dbReference type="WBParaSite" id="RSKR_0000799500.1"/>
    </source>
</evidence>
<proteinExistence type="predicted"/>
<protein>
    <submittedName>
        <fullName evidence="2">Peptidase S1 domain-containing protein</fullName>
    </submittedName>
</protein>
<sequence>MVLLPTINTFLAQENFLTKLKYYDYENCGKSRQTKQKYYILKGNTIKIEDAPWTVAIAEKQGLCTGTLISKKHVLTAFHCFKSQNIKTIRKTMKFVMNGTCLPLNAEDKDCKINEHYIFRKAARVMFSENYNEEKSDNDYAIVELDEEVPFNEHACLPFLHNQPTENYESLKAIGYGAVLLDDGTIGMNGKLQEYIYPMEPSAISNCSARVNTNNTYNMFRVFVPGTGGICFGDSGLFRLSQ</sequence>
<organism evidence="1 2">
    <name type="scientific">Rhabditophanes sp. KR3021</name>
    <dbReference type="NCBI Taxonomy" id="114890"/>
    <lineage>
        <taxon>Eukaryota</taxon>
        <taxon>Metazoa</taxon>
        <taxon>Ecdysozoa</taxon>
        <taxon>Nematoda</taxon>
        <taxon>Chromadorea</taxon>
        <taxon>Rhabditida</taxon>
        <taxon>Tylenchina</taxon>
        <taxon>Panagrolaimomorpha</taxon>
        <taxon>Strongyloidoidea</taxon>
        <taxon>Alloionematidae</taxon>
        <taxon>Rhabditophanes</taxon>
    </lineage>
</organism>
<name>A0AC35U5X8_9BILA</name>